<keyword evidence="2" id="KW-0378">Hydrolase</keyword>
<dbReference type="AlphaFoldDB" id="A0A1Y1HYK8"/>
<dbReference type="OMA" id="YGQPFVW"/>
<evidence type="ECO:0000256" key="9">
    <source>
        <dbReference type="SAM" id="SignalP"/>
    </source>
</evidence>
<evidence type="ECO:0000256" key="7">
    <source>
        <dbReference type="ARBA" id="ARBA00066522"/>
    </source>
</evidence>
<dbReference type="SUPFAM" id="SSF51445">
    <property type="entry name" value="(Trans)glycosidases"/>
    <property type="match status" value="1"/>
</dbReference>
<feature type="domain" description="Alpha-N-acetylglucosaminidase C-terminal" evidence="12">
    <location>
        <begin position="528"/>
        <end position="801"/>
    </location>
</feature>
<feature type="chain" id="PRO_5012463115" description="Alpha-N-acetylglucosaminidase" evidence="9">
    <location>
        <begin position="29"/>
        <end position="834"/>
    </location>
</feature>
<dbReference type="Gene3D" id="3.20.20.80">
    <property type="entry name" value="Glycosidases"/>
    <property type="match status" value="1"/>
</dbReference>
<keyword evidence="1 9" id="KW-0732">Signal</keyword>
<evidence type="ECO:0000256" key="8">
    <source>
        <dbReference type="ARBA" id="ARBA00072202"/>
    </source>
</evidence>
<dbReference type="GO" id="GO:0004561">
    <property type="term" value="F:alpha-N-acetylglucosaminidase activity"/>
    <property type="evidence" value="ECO:0007669"/>
    <property type="project" value="UniProtKB-EC"/>
</dbReference>
<evidence type="ECO:0000256" key="6">
    <source>
        <dbReference type="ARBA" id="ARBA00060996"/>
    </source>
</evidence>
<dbReference type="InterPro" id="IPR024240">
    <property type="entry name" value="NAGLU_N"/>
</dbReference>
<dbReference type="InterPro" id="IPR024732">
    <property type="entry name" value="NAGLU_C"/>
</dbReference>
<dbReference type="Proteomes" id="UP000054558">
    <property type="component" value="Unassembled WGS sequence"/>
</dbReference>
<accession>A0A1Y1HYK8</accession>
<dbReference type="InterPro" id="IPR024733">
    <property type="entry name" value="NAGLU_tim-barrel"/>
</dbReference>
<evidence type="ECO:0000259" key="11">
    <source>
        <dbReference type="Pfam" id="PF12971"/>
    </source>
</evidence>
<dbReference type="GO" id="GO:0048731">
    <property type="term" value="P:system development"/>
    <property type="evidence" value="ECO:0007669"/>
    <property type="project" value="UniProtKB-ARBA"/>
</dbReference>
<gene>
    <name evidence="13" type="ORF">KFL_001060110</name>
</gene>
<dbReference type="InterPro" id="IPR007781">
    <property type="entry name" value="NAGLU"/>
</dbReference>
<dbReference type="Gene3D" id="3.30.379.10">
    <property type="entry name" value="Chitobiase/beta-hexosaminidase domain 2-like"/>
    <property type="match status" value="1"/>
</dbReference>
<name>A0A1Y1HYK8_KLENI</name>
<evidence type="ECO:0000259" key="10">
    <source>
        <dbReference type="Pfam" id="PF05089"/>
    </source>
</evidence>
<evidence type="ECO:0000259" key="12">
    <source>
        <dbReference type="Pfam" id="PF12972"/>
    </source>
</evidence>
<dbReference type="Gene3D" id="1.20.120.670">
    <property type="entry name" value="N-acetyl-b-d-glucoasminidase"/>
    <property type="match status" value="1"/>
</dbReference>
<dbReference type="Pfam" id="PF05089">
    <property type="entry name" value="NAGLU"/>
    <property type="match status" value="1"/>
</dbReference>
<dbReference type="FunFam" id="3.20.20.80:FF:000107">
    <property type="entry name" value="Alpha-N-acetylglucosaminidase family"/>
    <property type="match status" value="1"/>
</dbReference>
<feature type="domain" description="Alpha-N-acetylglucosaminidase N-terminal" evidence="11">
    <location>
        <begin position="59"/>
        <end position="156"/>
    </location>
</feature>
<comment type="similarity">
    <text evidence="6">Belongs to the glycosyl hydrolase 89 family.</text>
</comment>
<organism evidence="13 14">
    <name type="scientific">Klebsormidium nitens</name>
    <name type="common">Green alga</name>
    <name type="synonym">Ulothrix nitens</name>
    <dbReference type="NCBI Taxonomy" id="105231"/>
    <lineage>
        <taxon>Eukaryota</taxon>
        <taxon>Viridiplantae</taxon>
        <taxon>Streptophyta</taxon>
        <taxon>Klebsormidiophyceae</taxon>
        <taxon>Klebsormidiales</taxon>
        <taxon>Klebsormidiaceae</taxon>
        <taxon>Klebsormidium</taxon>
    </lineage>
</organism>
<reference evidence="13 14" key="1">
    <citation type="journal article" date="2014" name="Nat. Commun.">
        <title>Klebsormidium flaccidum genome reveals primary factors for plant terrestrial adaptation.</title>
        <authorList>
            <person name="Hori K."/>
            <person name="Maruyama F."/>
            <person name="Fujisawa T."/>
            <person name="Togashi T."/>
            <person name="Yamamoto N."/>
            <person name="Seo M."/>
            <person name="Sato S."/>
            <person name="Yamada T."/>
            <person name="Mori H."/>
            <person name="Tajima N."/>
            <person name="Moriyama T."/>
            <person name="Ikeuchi M."/>
            <person name="Watanabe M."/>
            <person name="Wada H."/>
            <person name="Kobayashi K."/>
            <person name="Saito M."/>
            <person name="Masuda T."/>
            <person name="Sasaki-Sekimoto Y."/>
            <person name="Mashiguchi K."/>
            <person name="Awai K."/>
            <person name="Shimojima M."/>
            <person name="Masuda S."/>
            <person name="Iwai M."/>
            <person name="Nobusawa T."/>
            <person name="Narise T."/>
            <person name="Kondo S."/>
            <person name="Saito H."/>
            <person name="Sato R."/>
            <person name="Murakawa M."/>
            <person name="Ihara Y."/>
            <person name="Oshima-Yamada Y."/>
            <person name="Ohtaka K."/>
            <person name="Satoh M."/>
            <person name="Sonobe K."/>
            <person name="Ishii M."/>
            <person name="Ohtani R."/>
            <person name="Kanamori-Sato M."/>
            <person name="Honoki R."/>
            <person name="Miyazaki D."/>
            <person name="Mochizuki H."/>
            <person name="Umetsu J."/>
            <person name="Higashi K."/>
            <person name="Shibata D."/>
            <person name="Kamiya Y."/>
            <person name="Sato N."/>
            <person name="Nakamura Y."/>
            <person name="Tabata S."/>
            <person name="Ida S."/>
            <person name="Kurokawa K."/>
            <person name="Ohta H."/>
        </authorList>
    </citation>
    <scope>NUCLEOTIDE SEQUENCE [LARGE SCALE GENOMIC DNA]</scope>
    <source>
        <strain evidence="13 14">NIES-2285</strain>
    </source>
</reference>
<dbReference type="PANTHER" id="PTHR12872:SF1">
    <property type="entry name" value="ALPHA-N-ACETYLGLUCOSAMINIDASE"/>
    <property type="match status" value="1"/>
</dbReference>
<evidence type="ECO:0000313" key="13">
    <source>
        <dbReference type="EMBL" id="GAQ82279.1"/>
    </source>
</evidence>
<evidence type="ECO:0000256" key="5">
    <source>
        <dbReference type="ARBA" id="ARBA00052030"/>
    </source>
</evidence>
<dbReference type="STRING" id="105231.A0A1Y1HYK8"/>
<feature type="signal peptide" evidence="9">
    <location>
        <begin position="1"/>
        <end position="28"/>
    </location>
</feature>
<evidence type="ECO:0000313" key="14">
    <source>
        <dbReference type="Proteomes" id="UP000054558"/>
    </source>
</evidence>
<dbReference type="OrthoDB" id="64736at2759"/>
<evidence type="ECO:0000256" key="3">
    <source>
        <dbReference type="ARBA" id="ARBA00023180"/>
    </source>
</evidence>
<dbReference type="EMBL" id="DF237055">
    <property type="protein sequence ID" value="GAQ82279.1"/>
    <property type="molecule type" value="Genomic_DNA"/>
</dbReference>
<protein>
    <recommendedName>
        <fullName evidence="8">Alpha-N-acetylglucosaminidase</fullName>
        <ecNumber evidence="7">3.2.1.50</ecNumber>
    </recommendedName>
</protein>
<dbReference type="InterPro" id="IPR029018">
    <property type="entry name" value="Hex-like_dom2"/>
</dbReference>
<evidence type="ECO:0000256" key="4">
    <source>
        <dbReference type="ARBA" id="ARBA00023295"/>
    </source>
</evidence>
<comment type="catalytic activity">
    <reaction evidence="5">
        <text>Hydrolysis of terminal non-reducing N-acetyl-D-glucosamine residues in N-acetyl-alpha-D-glucosaminides.</text>
        <dbReference type="EC" id="3.2.1.50"/>
    </reaction>
</comment>
<evidence type="ECO:0000256" key="1">
    <source>
        <dbReference type="ARBA" id="ARBA00022729"/>
    </source>
</evidence>
<keyword evidence="3" id="KW-0325">Glycoprotein</keyword>
<keyword evidence="4" id="KW-0326">Glycosidase</keyword>
<sequence length="834" mass="93572">MAGKQFWLLGVFLVVVFHSAVLPSATQSEGGSEGHAIGLSSMSDAIILHPLKNEKVQLAAAEALVKRLLPDLAALFHLEFLSEEECGGAACFDISNVAAQQGLNTQSYSLTNTTSQVRIRGSSGVDIAAGLHYYLKNNCGAHVSWEKTGGSQLESIKQHTLSGNLPKVGQSVRVVRPVKWSYYQNVCTVSYSMVWWDWARWEKEIDWMALQGINLPLAFTGQETIWQKVYTSPEFGLTDADLSNFFGGPAFLAWARMANLQAWGGPLPQSWLDGQLALQKKILQRMRELGMTPVLPAFAGGVPGALQKHFPDAKIRRLGDWGSVTADPKYCCDFILDGSDPLFARIGRAFIEAQVAEYGTDHVYNCDTFNENAPPTDEPAYIAAIAESTFEGMRAADPTAIWLMQGWLFFNDAAYWRPPQMKALLNAVPRDRMIVLDLFADVHPVWQRSESFYGVPFIWCMLHNFGGNLEMYGDLEAVVHGPVVARNAPNSTMVGVGLCMEGIEHNPVAYELMSEITYRHEPVHVEEWVGSYAVRRYGRDHPDARAAWDLLRRTVYNSTDGHADHNLDVVTWFPHLAVSPTNPRRLLHAPAPHLWYPAADVLAAWKHLLSAAEDLHLSRPFLYDLVDVTRQVLSKFANAVFERLLDAYADSDAAGVSKQGEVLLRTISDMEEVLRTREEFLLGPWLEAAKAWGQTDEEKQLLEWNARTQLTMWFDATASLPSTLHDYANKEWSGLVGGYYLPRMALLVDRLKEAVKTNKLIDLREFWVSWVALTERFQSGREAFPLSTEGEPVAVSAKLYSRYSKLVMSEEYRIQPSMKVRDLYFSGANLWQQQ</sequence>
<dbReference type="EC" id="3.2.1.50" evidence="7"/>
<dbReference type="Pfam" id="PF12972">
    <property type="entry name" value="NAGLU_C"/>
    <property type="match status" value="1"/>
</dbReference>
<dbReference type="Pfam" id="PF12971">
    <property type="entry name" value="NAGLU_N"/>
    <property type="match status" value="1"/>
</dbReference>
<feature type="domain" description="Alpha-N-acetylglucosaminidase tim-barrel" evidence="10">
    <location>
        <begin position="182"/>
        <end position="519"/>
    </location>
</feature>
<dbReference type="PANTHER" id="PTHR12872">
    <property type="entry name" value="ALPHA-N-ACETYLGLUCOSAMINIDASE"/>
    <property type="match status" value="1"/>
</dbReference>
<evidence type="ECO:0000256" key="2">
    <source>
        <dbReference type="ARBA" id="ARBA00022801"/>
    </source>
</evidence>
<keyword evidence="14" id="KW-1185">Reference proteome</keyword>
<dbReference type="InterPro" id="IPR017853">
    <property type="entry name" value="GH"/>
</dbReference>
<proteinExistence type="inferred from homology"/>